<comment type="caution">
    <text evidence="2">The sequence shown here is derived from an EMBL/GenBank/DDBJ whole genome shotgun (WGS) entry which is preliminary data.</text>
</comment>
<dbReference type="Proteomes" id="UP000728185">
    <property type="component" value="Unassembled WGS sequence"/>
</dbReference>
<gene>
    <name evidence="2" type="ORF">FBUS_08742</name>
</gene>
<evidence type="ECO:0000313" key="3">
    <source>
        <dbReference type="Proteomes" id="UP000728185"/>
    </source>
</evidence>
<dbReference type="GO" id="GO:0006364">
    <property type="term" value="P:rRNA processing"/>
    <property type="evidence" value="ECO:0007669"/>
    <property type="project" value="UniProtKB-UniRule"/>
</dbReference>
<reference evidence="2" key="1">
    <citation type="submission" date="2019-05" db="EMBL/GenBank/DDBJ databases">
        <title>Annotation for the trematode Fasciolopsis buski.</title>
        <authorList>
            <person name="Choi Y.-J."/>
        </authorList>
    </citation>
    <scope>NUCLEOTIDE SEQUENCE</scope>
    <source>
        <strain evidence="2">HT</strain>
        <tissue evidence="2">Whole worm</tissue>
    </source>
</reference>
<keyword evidence="3" id="KW-1185">Reference proteome</keyword>
<dbReference type="EMBL" id="LUCM01006573">
    <property type="protein sequence ID" value="KAA0191087.1"/>
    <property type="molecule type" value="Genomic_DNA"/>
</dbReference>
<sequence>MDTDEPTIISFKELRKKSKKKLVLSHTLQETYNEGLKQLRTQKRRRNDPRFDPRVTGVCELKDWDFLDEEHKNTIQKLKKMLTRETNSETQAKIKRALHLLRQREASARDRAFRIKTMKNFQNEQIKTLESGKRVKFMRRGE</sequence>
<dbReference type="GO" id="GO:0005730">
    <property type="term" value="C:nucleolus"/>
    <property type="evidence" value="ECO:0007669"/>
    <property type="project" value="UniProtKB-SubCell"/>
</dbReference>
<organism evidence="2 3">
    <name type="scientific">Fasciolopsis buskii</name>
    <dbReference type="NCBI Taxonomy" id="27845"/>
    <lineage>
        <taxon>Eukaryota</taxon>
        <taxon>Metazoa</taxon>
        <taxon>Spiralia</taxon>
        <taxon>Lophotrochozoa</taxon>
        <taxon>Platyhelminthes</taxon>
        <taxon>Trematoda</taxon>
        <taxon>Digenea</taxon>
        <taxon>Plagiorchiida</taxon>
        <taxon>Echinostomata</taxon>
        <taxon>Echinostomatoidea</taxon>
        <taxon>Fasciolidae</taxon>
        <taxon>Fasciolopsis</taxon>
    </lineage>
</organism>
<comment type="subunit">
    <text evidence="1">Associates with 90S and pre-40S pre-ribosomal particles.</text>
</comment>
<keyword evidence="1" id="KW-0690">Ribosome biogenesis</keyword>
<dbReference type="OrthoDB" id="6279911at2759"/>
<dbReference type="Pfam" id="PF06102">
    <property type="entry name" value="RRP36"/>
    <property type="match status" value="1"/>
</dbReference>
<dbReference type="InterPro" id="IPR009292">
    <property type="entry name" value="RRP36"/>
</dbReference>
<name>A0A8E0RR72_9TREM</name>
<evidence type="ECO:0000313" key="2">
    <source>
        <dbReference type="EMBL" id="KAA0191087.1"/>
    </source>
</evidence>
<keyword evidence="1" id="KW-0698">rRNA processing</keyword>
<accession>A0A8E0RR72</accession>
<proteinExistence type="inferred from homology"/>
<evidence type="ECO:0000256" key="1">
    <source>
        <dbReference type="RuleBase" id="RU368027"/>
    </source>
</evidence>
<keyword evidence="1" id="KW-0539">Nucleus</keyword>
<comment type="similarity">
    <text evidence="1">Belongs to the RRP36 family.</text>
</comment>
<comment type="subcellular location">
    <subcellularLocation>
        <location evidence="1">Nucleus</location>
        <location evidence="1">Nucleolus</location>
    </subcellularLocation>
</comment>
<keyword evidence="1" id="KW-0687">Ribonucleoprotein</keyword>
<dbReference type="GO" id="GO:1990904">
    <property type="term" value="C:ribonucleoprotein complex"/>
    <property type="evidence" value="ECO:0007669"/>
    <property type="project" value="UniProtKB-KW"/>
</dbReference>
<dbReference type="AlphaFoldDB" id="A0A8E0RR72"/>
<protein>
    <recommendedName>
        <fullName evidence="1">rRNA biogenesis protein RRP36</fullName>
    </recommendedName>
</protein>
<comment type="function">
    <text evidence="1">Component of the 90S pre-ribosome involved in the maturation of rRNAs. Required for early cleavages of the pre-RNAs in the 40S ribosomal subunit maturation pathway.</text>
</comment>